<dbReference type="InterPro" id="IPR032284">
    <property type="entry name" value="RecQ_Zn-bd"/>
</dbReference>
<comment type="cofactor">
    <cofactor evidence="1">
        <name>Mg(2+)</name>
        <dbReference type="ChEBI" id="CHEBI:18420"/>
    </cofactor>
</comment>
<dbReference type="EC" id="5.6.2.4" evidence="16"/>
<accession>A0ABY4CI76</accession>
<dbReference type="InterPro" id="IPR044876">
    <property type="entry name" value="HRDC_dom_sf"/>
</dbReference>
<dbReference type="EMBL" id="CP089291">
    <property type="protein sequence ID" value="UOF90223.1"/>
    <property type="molecule type" value="Genomic_DNA"/>
</dbReference>
<keyword evidence="21" id="KW-1185">Reference proteome</keyword>
<dbReference type="SUPFAM" id="SSF52540">
    <property type="entry name" value="P-loop containing nucleoside triphosphate hydrolases"/>
    <property type="match status" value="1"/>
</dbReference>
<dbReference type="Pfam" id="PF00270">
    <property type="entry name" value="DEAD"/>
    <property type="match status" value="1"/>
</dbReference>
<dbReference type="InterPro" id="IPR014001">
    <property type="entry name" value="Helicase_ATP-bd"/>
</dbReference>
<dbReference type="PROSITE" id="PS50967">
    <property type="entry name" value="HRDC"/>
    <property type="match status" value="1"/>
</dbReference>
<dbReference type="GO" id="GO:0016787">
    <property type="term" value="F:hydrolase activity"/>
    <property type="evidence" value="ECO:0007669"/>
    <property type="project" value="UniProtKB-KW"/>
</dbReference>
<keyword evidence="4" id="KW-0479">Metal-binding</keyword>
<dbReference type="SUPFAM" id="SSF47819">
    <property type="entry name" value="HRDC-like"/>
    <property type="match status" value="1"/>
</dbReference>
<dbReference type="PANTHER" id="PTHR13710:SF105">
    <property type="entry name" value="ATP-DEPENDENT DNA HELICASE Q1"/>
    <property type="match status" value="1"/>
</dbReference>
<keyword evidence="7 20" id="KW-0378">Hydrolase</keyword>
<reference evidence="20" key="1">
    <citation type="submission" date="2021-12" db="EMBL/GenBank/DDBJ databases">
        <title>Alicyclobacillaceae gen. nov., sp. nov., isolated from chalcocite enrichment system.</title>
        <authorList>
            <person name="Jiang Z."/>
        </authorList>
    </citation>
    <scope>NUCLEOTIDE SEQUENCE</scope>
    <source>
        <strain evidence="20">MYW30-H2</strain>
    </source>
</reference>
<evidence type="ECO:0000256" key="8">
    <source>
        <dbReference type="ARBA" id="ARBA00022806"/>
    </source>
</evidence>
<evidence type="ECO:0000256" key="5">
    <source>
        <dbReference type="ARBA" id="ARBA00022741"/>
    </source>
</evidence>
<dbReference type="InterPro" id="IPR006293">
    <property type="entry name" value="DNA_helicase_ATP-dep_RecQ_bac"/>
</dbReference>
<evidence type="ECO:0000313" key="20">
    <source>
        <dbReference type="EMBL" id="UOF90223.1"/>
    </source>
</evidence>
<dbReference type="InterPro" id="IPR018982">
    <property type="entry name" value="RQC_domain"/>
</dbReference>
<evidence type="ECO:0000256" key="4">
    <source>
        <dbReference type="ARBA" id="ARBA00022723"/>
    </source>
</evidence>
<evidence type="ECO:0000256" key="11">
    <source>
        <dbReference type="ARBA" id="ARBA00023125"/>
    </source>
</evidence>
<evidence type="ECO:0000256" key="3">
    <source>
        <dbReference type="ARBA" id="ARBA00005446"/>
    </source>
</evidence>
<evidence type="ECO:0000259" key="17">
    <source>
        <dbReference type="PROSITE" id="PS50967"/>
    </source>
</evidence>
<dbReference type="SMART" id="SM00487">
    <property type="entry name" value="DEXDc"/>
    <property type="match status" value="1"/>
</dbReference>
<dbReference type="GO" id="GO:0003678">
    <property type="term" value="F:DNA helicase activity"/>
    <property type="evidence" value="ECO:0007669"/>
    <property type="project" value="UniProtKB-EC"/>
</dbReference>
<dbReference type="SMART" id="SM00490">
    <property type="entry name" value="HELICc"/>
    <property type="match status" value="1"/>
</dbReference>
<dbReference type="PROSITE" id="PS51192">
    <property type="entry name" value="HELICASE_ATP_BIND_1"/>
    <property type="match status" value="1"/>
</dbReference>
<dbReference type="SUPFAM" id="SSF46785">
    <property type="entry name" value="Winged helix' DNA-binding domain"/>
    <property type="match status" value="1"/>
</dbReference>
<dbReference type="NCBIfam" id="TIGR00614">
    <property type="entry name" value="recQ_fam"/>
    <property type="match status" value="1"/>
</dbReference>
<dbReference type="InterPro" id="IPR001650">
    <property type="entry name" value="Helicase_C-like"/>
</dbReference>
<evidence type="ECO:0000256" key="10">
    <source>
        <dbReference type="ARBA" id="ARBA00022840"/>
    </source>
</evidence>
<evidence type="ECO:0000256" key="9">
    <source>
        <dbReference type="ARBA" id="ARBA00022833"/>
    </source>
</evidence>
<dbReference type="NCBIfam" id="TIGR01389">
    <property type="entry name" value="recQ"/>
    <property type="match status" value="1"/>
</dbReference>
<keyword evidence="11" id="KW-0238">DNA-binding</keyword>
<evidence type="ECO:0000313" key="21">
    <source>
        <dbReference type="Proteomes" id="UP000830167"/>
    </source>
</evidence>
<dbReference type="Gene3D" id="3.40.50.300">
    <property type="entry name" value="P-loop containing nucleotide triphosphate hydrolases"/>
    <property type="match status" value="2"/>
</dbReference>
<dbReference type="Pfam" id="PF09382">
    <property type="entry name" value="RQC"/>
    <property type="match status" value="1"/>
</dbReference>
<dbReference type="Pfam" id="PF00271">
    <property type="entry name" value="Helicase_C"/>
    <property type="match status" value="1"/>
</dbReference>
<proteinExistence type="inferred from homology"/>
<keyword evidence="8 20" id="KW-0347">Helicase</keyword>
<dbReference type="InterPro" id="IPR002121">
    <property type="entry name" value="HRDC_dom"/>
</dbReference>
<keyword evidence="12" id="KW-0233">DNA recombination</keyword>
<dbReference type="RefSeq" id="WP_347436914.1">
    <property type="nucleotide sequence ID" value="NZ_CP089291.1"/>
</dbReference>
<dbReference type="InterPro" id="IPR027417">
    <property type="entry name" value="P-loop_NTPase"/>
</dbReference>
<evidence type="ECO:0000256" key="1">
    <source>
        <dbReference type="ARBA" id="ARBA00001946"/>
    </source>
</evidence>
<dbReference type="InterPro" id="IPR036388">
    <property type="entry name" value="WH-like_DNA-bd_sf"/>
</dbReference>
<feature type="domain" description="Helicase C-terminal" evidence="19">
    <location>
        <begin position="215"/>
        <end position="363"/>
    </location>
</feature>
<evidence type="ECO:0000259" key="19">
    <source>
        <dbReference type="PROSITE" id="PS51194"/>
    </source>
</evidence>
<keyword evidence="6" id="KW-0227">DNA damage</keyword>
<organism evidence="20 21">
    <name type="scientific">Fodinisporobacter ferrooxydans</name>
    <dbReference type="NCBI Taxonomy" id="2901836"/>
    <lineage>
        <taxon>Bacteria</taxon>
        <taxon>Bacillati</taxon>
        <taxon>Bacillota</taxon>
        <taxon>Bacilli</taxon>
        <taxon>Bacillales</taxon>
        <taxon>Alicyclobacillaceae</taxon>
        <taxon>Fodinisporobacter</taxon>
    </lineage>
</organism>
<comment type="catalytic activity">
    <reaction evidence="15">
        <text>Couples ATP hydrolysis with the unwinding of duplex DNA by translocating in the 3'-5' direction.</text>
        <dbReference type="EC" id="5.6.2.4"/>
    </reaction>
</comment>
<evidence type="ECO:0000256" key="6">
    <source>
        <dbReference type="ARBA" id="ARBA00022763"/>
    </source>
</evidence>
<dbReference type="Pfam" id="PF16124">
    <property type="entry name" value="RecQ_Zn_bind"/>
    <property type="match status" value="1"/>
</dbReference>
<dbReference type="Pfam" id="PF00570">
    <property type="entry name" value="HRDC"/>
    <property type="match status" value="1"/>
</dbReference>
<protein>
    <recommendedName>
        <fullName evidence="16">DNA helicase RecQ</fullName>
        <ecNumber evidence="16">5.6.2.4</ecNumber>
    </recommendedName>
</protein>
<keyword evidence="5" id="KW-0547">Nucleotide-binding</keyword>
<dbReference type="Gene3D" id="1.10.10.10">
    <property type="entry name" value="Winged helix-like DNA-binding domain superfamily/Winged helix DNA-binding domain"/>
    <property type="match status" value="1"/>
</dbReference>
<keyword evidence="14" id="KW-0413">Isomerase</keyword>
<evidence type="ECO:0000259" key="18">
    <source>
        <dbReference type="PROSITE" id="PS51192"/>
    </source>
</evidence>
<keyword evidence="10" id="KW-0067">ATP-binding</keyword>
<evidence type="ECO:0000256" key="2">
    <source>
        <dbReference type="ARBA" id="ARBA00001947"/>
    </source>
</evidence>
<keyword evidence="13" id="KW-0234">DNA repair</keyword>
<evidence type="ECO:0000256" key="14">
    <source>
        <dbReference type="ARBA" id="ARBA00023235"/>
    </source>
</evidence>
<dbReference type="InterPro" id="IPR036390">
    <property type="entry name" value="WH_DNA-bd_sf"/>
</dbReference>
<dbReference type="PANTHER" id="PTHR13710">
    <property type="entry name" value="DNA HELICASE RECQ FAMILY MEMBER"/>
    <property type="match status" value="1"/>
</dbReference>
<dbReference type="CDD" id="cd17920">
    <property type="entry name" value="DEXHc_RecQ"/>
    <property type="match status" value="1"/>
</dbReference>
<dbReference type="InterPro" id="IPR010997">
    <property type="entry name" value="HRDC-like_sf"/>
</dbReference>
<evidence type="ECO:0000256" key="15">
    <source>
        <dbReference type="ARBA" id="ARBA00034617"/>
    </source>
</evidence>
<dbReference type="PROSITE" id="PS51194">
    <property type="entry name" value="HELICASE_CTER"/>
    <property type="match status" value="1"/>
</dbReference>
<comment type="similarity">
    <text evidence="3">Belongs to the helicase family. RecQ subfamily.</text>
</comment>
<gene>
    <name evidence="20" type="primary">recQ</name>
    <name evidence="20" type="ORF">LSG31_20565</name>
</gene>
<evidence type="ECO:0000256" key="16">
    <source>
        <dbReference type="NCBIfam" id="TIGR01389"/>
    </source>
</evidence>
<dbReference type="SMART" id="SM00956">
    <property type="entry name" value="RQC"/>
    <property type="match status" value="1"/>
</dbReference>
<sequence length="598" mass="67268">MLNAAQEILRKVYGYSTFREGQEKIINSILQKRDTLGIMPTGGGKSICYQIPALVFPGTTIVISPLISLMKDQVDALAGLGIPAAYINSSLTQTETEQRMQSAARGEYKLLYIAPERLESEQFQSFLSAFNIPLVAVDEAHCVSQWGNDFRTSYLSIASFVERINPRPAVAAFTATATSGVTQDILRLLSLQNAELYMTGFNRENLSFSVLRGVNKKDFLLRYVKDNNEQAGIIYASTRKDVEDLCKLLCDNGIAAAKYHAGLGDEERKHNQDAFLYDDMRVMVATNAFGMGIDKSNVRYVIHYNMPKNMEAYYQEAGRAGRDGEPAECVLLFSPQDIQTQKFLIEQSVSASDRKAHEYKKLQSMVDYCHTQECLRAYILNYFDEQDHLPSCGNCGNCNQEYDLTDITIEAQKIFSCIRRMNERFGITLIAQVLKGSKNKRIAEFGFDRLSTYGVMQEYTEKAVADLINLLIAEGYLDLSGGQYPVVRLKPKAVDVLKGMTQVARKVRSKKQTAQAGNHLFEQLRQLRKELADRDGVPPYIIFSDSTLREMAQYIPSDETSLLAIKGVGEAKLQKYGQPFLDLLRQHVLQKSFVSPVR</sequence>
<dbReference type="Proteomes" id="UP000830167">
    <property type="component" value="Chromosome"/>
</dbReference>
<keyword evidence="9" id="KW-0862">Zinc</keyword>
<dbReference type="InterPro" id="IPR011545">
    <property type="entry name" value="DEAD/DEAH_box_helicase_dom"/>
</dbReference>
<dbReference type="InterPro" id="IPR004589">
    <property type="entry name" value="DNA_helicase_ATP-dep_RecQ"/>
</dbReference>
<feature type="domain" description="Helicase ATP-binding" evidence="18">
    <location>
        <begin position="26"/>
        <end position="195"/>
    </location>
</feature>
<dbReference type="CDD" id="cd18794">
    <property type="entry name" value="SF2_C_RecQ"/>
    <property type="match status" value="1"/>
</dbReference>
<name>A0ABY4CI76_9BACL</name>
<feature type="domain" description="HRDC" evidence="17">
    <location>
        <begin position="514"/>
        <end position="594"/>
    </location>
</feature>
<dbReference type="Gene3D" id="1.10.150.80">
    <property type="entry name" value="HRDC domain"/>
    <property type="match status" value="1"/>
</dbReference>
<evidence type="ECO:0000256" key="13">
    <source>
        <dbReference type="ARBA" id="ARBA00023204"/>
    </source>
</evidence>
<dbReference type="SMART" id="SM00341">
    <property type="entry name" value="HRDC"/>
    <property type="match status" value="1"/>
</dbReference>
<evidence type="ECO:0000256" key="12">
    <source>
        <dbReference type="ARBA" id="ARBA00023172"/>
    </source>
</evidence>
<evidence type="ECO:0000256" key="7">
    <source>
        <dbReference type="ARBA" id="ARBA00022801"/>
    </source>
</evidence>
<comment type="cofactor">
    <cofactor evidence="2">
        <name>Zn(2+)</name>
        <dbReference type="ChEBI" id="CHEBI:29105"/>
    </cofactor>
</comment>